<dbReference type="Gene3D" id="3.40.50.10490">
    <property type="entry name" value="Glucose-6-phosphate isomerase like protein, domain 1"/>
    <property type="match status" value="1"/>
</dbReference>
<dbReference type="InterPro" id="IPR047640">
    <property type="entry name" value="RpiR-like"/>
</dbReference>
<proteinExistence type="predicted"/>
<feature type="domain" description="SIS" evidence="5">
    <location>
        <begin position="117"/>
        <end position="256"/>
    </location>
</feature>
<dbReference type="InterPro" id="IPR000281">
    <property type="entry name" value="HTH_RpiR"/>
</dbReference>
<evidence type="ECO:0000259" key="5">
    <source>
        <dbReference type="PROSITE" id="PS51464"/>
    </source>
</evidence>
<dbReference type="EMBL" id="JBHSOJ010000017">
    <property type="protein sequence ID" value="MFC5631503.1"/>
    <property type="molecule type" value="Genomic_DNA"/>
</dbReference>
<dbReference type="PROSITE" id="PS51464">
    <property type="entry name" value="SIS"/>
    <property type="match status" value="1"/>
</dbReference>
<accession>A0ABW0UEE9</accession>
<dbReference type="SUPFAM" id="SSF46689">
    <property type="entry name" value="Homeodomain-like"/>
    <property type="match status" value="1"/>
</dbReference>
<dbReference type="Proteomes" id="UP001596110">
    <property type="component" value="Unassembled WGS sequence"/>
</dbReference>
<dbReference type="SUPFAM" id="SSF53697">
    <property type="entry name" value="SIS domain"/>
    <property type="match status" value="1"/>
</dbReference>
<reference evidence="7" key="1">
    <citation type="journal article" date="2019" name="Int. J. Syst. Evol. Microbiol.">
        <title>The Global Catalogue of Microorganisms (GCM) 10K type strain sequencing project: providing services to taxonomists for standard genome sequencing and annotation.</title>
        <authorList>
            <consortium name="The Broad Institute Genomics Platform"/>
            <consortium name="The Broad Institute Genome Sequencing Center for Infectious Disease"/>
            <person name="Wu L."/>
            <person name="Ma J."/>
        </authorList>
    </citation>
    <scope>NUCLEOTIDE SEQUENCE [LARGE SCALE GENOMIC DNA]</scope>
    <source>
        <strain evidence="7">DT43</strain>
    </source>
</reference>
<evidence type="ECO:0000259" key="4">
    <source>
        <dbReference type="PROSITE" id="PS51071"/>
    </source>
</evidence>
<evidence type="ECO:0000256" key="2">
    <source>
        <dbReference type="ARBA" id="ARBA00023125"/>
    </source>
</evidence>
<keyword evidence="1" id="KW-0805">Transcription regulation</keyword>
<dbReference type="PANTHER" id="PTHR30514:SF21">
    <property type="entry name" value="RPIR-FAMILY TRANSCRIPTIONAL REGULATOR"/>
    <property type="match status" value="1"/>
</dbReference>
<dbReference type="RefSeq" id="WP_156806182.1">
    <property type="nucleotide sequence ID" value="NZ_JBHSOJ010000017.1"/>
</dbReference>
<evidence type="ECO:0000313" key="7">
    <source>
        <dbReference type="Proteomes" id="UP001596110"/>
    </source>
</evidence>
<dbReference type="Pfam" id="PF01418">
    <property type="entry name" value="HTH_6"/>
    <property type="match status" value="1"/>
</dbReference>
<dbReference type="CDD" id="cd05013">
    <property type="entry name" value="SIS_RpiR"/>
    <property type="match status" value="1"/>
</dbReference>
<keyword evidence="7" id="KW-1185">Reference proteome</keyword>
<dbReference type="InterPro" id="IPR046348">
    <property type="entry name" value="SIS_dom_sf"/>
</dbReference>
<evidence type="ECO:0000256" key="3">
    <source>
        <dbReference type="ARBA" id="ARBA00023163"/>
    </source>
</evidence>
<keyword evidence="3" id="KW-0804">Transcription</keyword>
<feature type="domain" description="HTH rpiR-type" evidence="4">
    <location>
        <begin position="3"/>
        <end position="79"/>
    </location>
</feature>
<keyword evidence="2" id="KW-0238">DNA-binding</keyword>
<dbReference type="Gene3D" id="1.10.10.10">
    <property type="entry name" value="Winged helix-like DNA-binding domain superfamily/Winged helix DNA-binding domain"/>
    <property type="match status" value="1"/>
</dbReference>
<evidence type="ECO:0000313" key="6">
    <source>
        <dbReference type="EMBL" id="MFC5631503.1"/>
    </source>
</evidence>
<dbReference type="InterPro" id="IPR035472">
    <property type="entry name" value="RpiR-like_SIS"/>
</dbReference>
<evidence type="ECO:0000256" key="1">
    <source>
        <dbReference type="ARBA" id="ARBA00023015"/>
    </source>
</evidence>
<comment type="caution">
    <text evidence="6">The sequence shown here is derived from an EMBL/GenBank/DDBJ whole genome shotgun (WGS) entry which is preliminary data.</text>
</comment>
<dbReference type="PANTHER" id="PTHR30514">
    <property type="entry name" value="GLUCOKINASE"/>
    <property type="match status" value="1"/>
</dbReference>
<dbReference type="InterPro" id="IPR036388">
    <property type="entry name" value="WH-like_DNA-bd_sf"/>
</dbReference>
<gene>
    <name evidence="6" type="ORF">ACFPQ3_07930</name>
</gene>
<dbReference type="InterPro" id="IPR009057">
    <property type="entry name" value="Homeodomain-like_sf"/>
</dbReference>
<sequence>MTSSLTTKISAYLPSMTSLERSIADYFISQQLTEYDLATTQITQTLHISQATLTRFAKKCGFKGYREFVFEYLNSQKSDKKDFEIFHWDLTKRVMLDYHELIQQSHDLVDEEQLQAIAEMLEKADRVYFYGKGSSALVAQELKLRLMRLGLICDAISTTESMIWNTNSLTKNCLVIGFSLSGKTHSVLSSLEKAHDKGAQTVLITTANFEHKPSFTDVVRVASTHHLDYGNRISPQFPMLVIVDILYAYFLEINKAKKEQIFKGTIIKS</sequence>
<protein>
    <submittedName>
        <fullName evidence="6">MurR/RpiR family transcriptional regulator</fullName>
    </submittedName>
</protein>
<organism evidence="6 7">
    <name type="scientific">Streptococcus caledonicus</name>
    <dbReference type="NCBI Taxonomy" id="2614158"/>
    <lineage>
        <taxon>Bacteria</taxon>
        <taxon>Bacillati</taxon>
        <taxon>Bacillota</taxon>
        <taxon>Bacilli</taxon>
        <taxon>Lactobacillales</taxon>
        <taxon>Streptococcaceae</taxon>
        <taxon>Streptococcus</taxon>
    </lineage>
</organism>
<dbReference type="InterPro" id="IPR001347">
    <property type="entry name" value="SIS_dom"/>
</dbReference>
<dbReference type="PROSITE" id="PS51071">
    <property type="entry name" value="HTH_RPIR"/>
    <property type="match status" value="1"/>
</dbReference>
<name>A0ABW0UEE9_9STRE</name>
<dbReference type="Pfam" id="PF01380">
    <property type="entry name" value="SIS"/>
    <property type="match status" value="1"/>
</dbReference>